<dbReference type="InterPro" id="IPR015422">
    <property type="entry name" value="PyrdxlP-dep_Trfase_small"/>
</dbReference>
<dbReference type="NCBIfam" id="NF005685">
    <property type="entry name" value="PRK07483.1"/>
    <property type="match status" value="1"/>
</dbReference>
<dbReference type="NCBIfam" id="NF005375">
    <property type="entry name" value="PRK06917.1"/>
    <property type="match status" value="1"/>
</dbReference>
<organism evidence="4 5">
    <name type="scientific">Tumebacillus amylolyticus</name>
    <dbReference type="NCBI Taxonomy" id="2801339"/>
    <lineage>
        <taxon>Bacteria</taxon>
        <taxon>Bacillati</taxon>
        <taxon>Bacillota</taxon>
        <taxon>Bacilli</taxon>
        <taxon>Bacillales</taxon>
        <taxon>Alicyclobacillaceae</taxon>
        <taxon>Tumebacillus</taxon>
    </lineage>
</organism>
<gene>
    <name evidence="4" type="ORF">JJB07_22100</name>
</gene>
<keyword evidence="2 3" id="KW-0663">Pyridoxal phosphate</keyword>
<dbReference type="InterPro" id="IPR015424">
    <property type="entry name" value="PyrdxlP-dep_Trfase"/>
</dbReference>
<dbReference type="InterPro" id="IPR005814">
    <property type="entry name" value="Aminotrans_3"/>
</dbReference>
<dbReference type="InterPro" id="IPR015421">
    <property type="entry name" value="PyrdxlP-dep_Trfase_major"/>
</dbReference>
<evidence type="ECO:0000256" key="3">
    <source>
        <dbReference type="RuleBase" id="RU003560"/>
    </source>
</evidence>
<keyword evidence="4" id="KW-0808">Transferase</keyword>
<dbReference type="RefSeq" id="WP_201638289.1">
    <property type="nucleotide sequence ID" value="NZ_JAEQNB010000010.1"/>
</dbReference>
<comment type="caution">
    <text evidence="4">The sequence shown here is derived from an EMBL/GenBank/DDBJ whole genome shotgun (WGS) entry which is preliminary data.</text>
</comment>
<proteinExistence type="inferred from homology"/>
<dbReference type="InterPro" id="IPR049704">
    <property type="entry name" value="Aminotrans_3_PPA_site"/>
</dbReference>
<dbReference type="Gene3D" id="3.40.640.10">
    <property type="entry name" value="Type I PLP-dependent aspartate aminotransferase-like (Major domain)"/>
    <property type="match status" value="1"/>
</dbReference>
<evidence type="ECO:0000313" key="4">
    <source>
        <dbReference type="EMBL" id="MBL0389287.1"/>
    </source>
</evidence>
<name>A0ABS1JG72_9BACL</name>
<dbReference type="CDD" id="cd00610">
    <property type="entry name" value="OAT_like"/>
    <property type="match status" value="1"/>
</dbReference>
<reference evidence="4 5" key="1">
    <citation type="submission" date="2021-01" db="EMBL/GenBank/DDBJ databases">
        <title>Tumebacillus sp. strain ITR2 16S ribosomal RNA gene Genome sequencing and assembly.</title>
        <authorList>
            <person name="Kang M."/>
        </authorList>
    </citation>
    <scope>NUCLEOTIDE SEQUENCE [LARGE SCALE GENOMIC DNA]</scope>
    <source>
        <strain evidence="4 5">ITR2</strain>
    </source>
</reference>
<dbReference type="PANTHER" id="PTHR43094:SF1">
    <property type="entry name" value="AMINOTRANSFERASE CLASS-III"/>
    <property type="match status" value="1"/>
</dbReference>
<dbReference type="PANTHER" id="PTHR43094">
    <property type="entry name" value="AMINOTRANSFERASE"/>
    <property type="match status" value="1"/>
</dbReference>
<evidence type="ECO:0000256" key="1">
    <source>
        <dbReference type="ARBA" id="ARBA00008954"/>
    </source>
</evidence>
<evidence type="ECO:0000313" key="5">
    <source>
        <dbReference type="Proteomes" id="UP000602284"/>
    </source>
</evidence>
<keyword evidence="4" id="KW-0032">Aminotransferase</keyword>
<accession>A0ABS1JG72</accession>
<evidence type="ECO:0000256" key="2">
    <source>
        <dbReference type="ARBA" id="ARBA00022898"/>
    </source>
</evidence>
<dbReference type="Gene3D" id="3.90.1150.10">
    <property type="entry name" value="Aspartate Aminotransferase, domain 1"/>
    <property type="match status" value="1"/>
</dbReference>
<comment type="similarity">
    <text evidence="1 3">Belongs to the class-III pyridoxal-phosphate-dependent aminotransferase family.</text>
</comment>
<sequence length="455" mass="49851">MVQTSMLIKPNLNAQYPVVDYGQGVYLYDQQGTQYLDGCSGAIVANLGHGLKQIADAAYEQALKVSFTYRTQFTSPAAETLAQRLVEKSPGMDWVFFVNSGSEATEVALRLAWQYWQERGKPEKRKVLSRRVSYHGMTLGALGVSGHYGRRHRYNWLLHEEPAVAEAYCYRCPFALEPESCGLKCADDLERKIRQAGADQVAAFIAEPIVGASGAALTPPAGYFEKIREICDRYDVLLIADEVMTGLGRTGEWFGMDHWNVKPDLIAVGKGMSAGYSPIAAIMASERVMETIRAGSGVGVFGHTYSGNPQSCAISLAVLDYVEENGLVEQVRETGQRMEAMLRQLASVHGIVGDVRGKGLLFGMELVADRAKKSCFDSKLQVANRLVSTAMQNGLVIYPSQGMVDLYAGDAILVAPPFVINEQELQEMTERLDKSLKQVAQGLESEIGKGMFACN</sequence>
<dbReference type="Proteomes" id="UP000602284">
    <property type="component" value="Unassembled WGS sequence"/>
</dbReference>
<dbReference type="PIRSF" id="PIRSF000521">
    <property type="entry name" value="Transaminase_4ab_Lys_Orn"/>
    <property type="match status" value="1"/>
</dbReference>
<dbReference type="SUPFAM" id="SSF53383">
    <property type="entry name" value="PLP-dependent transferases"/>
    <property type="match status" value="1"/>
</dbReference>
<dbReference type="GO" id="GO:0008483">
    <property type="term" value="F:transaminase activity"/>
    <property type="evidence" value="ECO:0007669"/>
    <property type="project" value="UniProtKB-KW"/>
</dbReference>
<dbReference type="EMBL" id="JAEQNB010000010">
    <property type="protein sequence ID" value="MBL0389287.1"/>
    <property type="molecule type" value="Genomic_DNA"/>
</dbReference>
<dbReference type="PROSITE" id="PS00600">
    <property type="entry name" value="AA_TRANSFER_CLASS_3"/>
    <property type="match status" value="1"/>
</dbReference>
<dbReference type="Pfam" id="PF00202">
    <property type="entry name" value="Aminotran_3"/>
    <property type="match status" value="1"/>
</dbReference>
<protein>
    <submittedName>
        <fullName evidence="4">Aspartate aminotransferase family protein</fullName>
    </submittedName>
</protein>
<keyword evidence="5" id="KW-1185">Reference proteome</keyword>